<organism evidence="1 2">
    <name type="scientific">Chromobacterium subtsugae</name>
    <dbReference type="NCBI Taxonomy" id="251747"/>
    <lineage>
        <taxon>Bacteria</taxon>
        <taxon>Pseudomonadati</taxon>
        <taxon>Pseudomonadota</taxon>
        <taxon>Betaproteobacteria</taxon>
        <taxon>Neisseriales</taxon>
        <taxon>Chromobacteriaceae</taxon>
        <taxon>Chromobacterium</taxon>
    </lineage>
</organism>
<reference evidence="1 2" key="1">
    <citation type="submission" date="2021-05" db="EMBL/GenBank/DDBJ databases">
        <title>Draft Whole Genome Sequencing Of Biosensor Chromobacterium violaceum Strain CV026 Reveals A Regulatory RNA In Chromobacterium violaceum Phenotype Regulatory Network.</title>
        <authorList>
            <person name="Hong K.W."/>
            <person name="Chan K.G."/>
            <person name="Chang C.-Y."/>
        </authorList>
    </citation>
    <scope>NUCLEOTIDE SEQUENCE [LARGE SCALE GENOMIC DNA]</scope>
    <source>
        <strain evidence="1 2">ATCC 31532</strain>
    </source>
</reference>
<gene>
    <name evidence="1" type="ORF">KIF53_19585</name>
</gene>
<dbReference type="PROSITE" id="PS51257">
    <property type="entry name" value="PROKAR_LIPOPROTEIN"/>
    <property type="match status" value="1"/>
</dbReference>
<dbReference type="RefSeq" id="WP_043577628.1">
    <property type="nucleotide sequence ID" value="NZ_CP142381.1"/>
</dbReference>
<protein>
    <recommendedName>
        <fullName evidence="3">Lipoprotein</fullName>
    </recommendedName>
</protein>
<keyword evidence="2" id="KW-1185">Reference proteome</keyword>
<dbReference type="GeneID" id="89686605"/>
<evidence type="ECO:0008006" key="3">
    <source>
        <dbReference type="Google" id="ProtNLM"/>
    </source>
</evidence>
<sequence>MESKKLVCGVMALVIAASSMSGCSSAKKPRKNKYLAQASSAAAIKNIDIYYHKADYGVMDLGGSSGLQVGGLFGVVGLLASLGAEAASRATAKDRTVARSEEFSKLMNSLDGDNDIDLAQAKKLADMLTASGRTVRLVEIKRPQAERLLLDQTPNLPDSDENAVLVLRTTLGYGAESATASYKSIVVTEYVLQKINGEVVHRGKQTIHDDGQTYMTFSGLKEAYVETHQALGKDAQAIADRIFAAVVK</sequence>
<proteinExistence type="predicted"/>
<name>A0ABS7FIF8_9NEIS</name>
<accession>A0ABS7FIF8</accession>
<evidence type="ECO:0000313" key="1">
    <source>
        <dbReference type="EMBL" id="MBW8289844.1"/>
    </source>
</evidence>
<evidence type="ECO:0000313" key="2">
    <source>
        <dbReference type="Proteomes" id="UP000711178"/>
    </source>
</evidence>
<dbReference type="EMBL" id="JAHDTB010000024">
    <property type="protein sequence ID" value="MBW8289844.1"/>
    <property type="molecule type" value="Genomic_DNA"/>
</dbReference>
<dbReference type="Proteomes" id="UP000711178">
    <property type="component" value="Unassembled WGS sequence"/>
</dbReference>
<comment type="caution">
    <text evidence="1">The sequence shown here is derived from an EMBL/GenBank/DDBJ whole genome shotgun (WGS) entry which is preliminary data.</text>
</comment>